<dbReference type="EnsemblMetazoa" id="GPAI032665-RA">
    <property type="protein sequence ID" value="GPAI032665-PA"/>
    <property type="gene ID" value="GPAI032665"/>
</dbReference>
<evidence type="ECO:0000313" key="2">
    <source>
        <dbReference type="Proteomes" id="UP000092445"/>
    </source>
</evidence>
<proteinExistence type="predicted"/>
<sequence>MDSAQCGRRYRAGKQHADIDSDCRHCAAVYSLRAGMRRCAIRSGRNITEDSHDSIRDMVLFDDALSKQFATADDEIMLLKGELAKWKALAEGQEWLLKEGDEFKRSIINIYEKGLKNKTPSTEILIDIIVDTYAALGSQGDSHELAL</sequence>
<dbReference type="VEuPathDB" id="VectorBase:GPAI032665"/>
<dbReference type="AlphaFoldDB" id="A0A1B0A2R7"/>
<protein>
    <submittedName>
        <fullName evidence="1">Uncharacterized protein</fullName>
    </submittedName>
</protein>
<dbReference type="Proteomes" id="UP000092445">
    <property type="component" value="Unassembled WGS sequence"/>
</dbReference>
<name>A0A1B0A2R7_GLOPL</name>
<reference evidence="1" key="2">
    <citation type="submission" date="2020-05" db="UniProtKB">
        <authorList>
            <consortium name="EnsemblMetazoa"/>
        </authorList>
    </citation>
    <scope>IDENTIFICATION</scope>
    <source>
        <strain evidence="1">IAEA</strain>
    </source>
</reference>
<reference evidence="2" key="1">
    <citation type="submission" date="2014-03" db="EMBL/GenBank/DDBJ databases">
        <authorList>
            <person name="Aksoy S."/>
            <person name="Warren W."/>
            <person name="Wilson R.K."/>
        </authorList>
    </citation>
    <scope>NUCLEOTIDE SEQUENCE [LARGE SCALE GENOMIC DNA]</scope>
    <source>
        <strain evidence="2">IAEA</strain>
    </source>
</reference>
<organism evidence="1 2">
    <name type="scientific">Glossina pallidipes</name>
    <name type="common">Tsetse fly</name>
    <dbReference type="NCBI Taxonomy" id="7398"/>
    <lineage>
        <taxon>Eukaryota</taxon>
        <taxon>Metazoa</taxon>
        <taxon>Ecdysozoa</taxon>
        <taxon>Arthropoda</taxon>
        <taxon>Hexapoda</taxon>
        <taxon>Insecta</taxon>
        <taxon>Pterygota</taxon>
        <taxon>Neoptera</taxon>
        <taxon>Endopterygota</taxon>
        <taxon>Diptera</taxon>
        <taxon>Brachycera</taxon>
        <taxon>Muscomorpha</taxon>
        <taxon>Hippoboscoidea</taxon>
        <taxon>Glossinidae</taxon>
        <taxon>Glossina</taxon>
    </lineage>
</organism>
<keyword evidence="2" id="KW-1185">Reference proteome</keyword>
<accession>A0A1B0A2R7</accession>
<evidence type="ECO:0000313" key="1">
    <source>
        <dbReference type="EnsemblMetazoa" id="GPAI032665-PA"/>
    </source>
</evidence>